<dbReference type="SMART" id="SM00448">
    <property type="entry name" value="REC"/>
    <property type="match status" value="1"/>
</dbReference>
<dbReference type="PROSITE" id="PS50930">
    <property type="entry name" value="HTH_LYTTR"/>
    <property type="match status" value="1"/>
</dbReference>
<sequence>MDIIICEDRQEYIKEISNIVKLFFQDSDIKCNINAFNHYEETINYIKSLTSYEECLYILDIDLKQDKNGLLLGREIRNLDDYKGEMMYITSYVHQMGSVFKYKLRILDFIDKGCDMENDLKKALSAYLKIYKHRIESEALVFKVGADVIKVKPLDIVLIETDKHKKKIILHTAKDKISLNLTLKEIEEKLTDDFIQIHRCIIVNRNHIKRIEHVDKDLYVVLTGDIKEPVSKRREREIKTCIIQ</sequence>
<proteinExistence type="predicted"/>
<evidence type="ECO:0000256" key="1">
    <source>
        <dbReference type="ARBA" id="ARBA00022490"/>
    </source>
</evidence>
<dbReference type="PANTHER" id="PTHR37299">
    <property type="entry name" value="TRANSCRIPTIONAL REGULATOR-RELATED"/>
    <property type="match status" value="1"/>
</dbReference>
<evidence type="ECO:0000256" key="2">
    <source>
        <dbReference type="ARBA" id="ARBA00023012"/>
    </source>
</evidence>
<dbReference type="InterPro" id="IPR007492">
    <property type="entry name" value="LytTR_DNA-bd_dom"/>
</dbReference>
<dbReference type="Pfam" id="PF04397">
    <property type="entry name" value="LytTR"/>
    <property type="match status" value="1"/>
</dbReference>
<feature type="domain" description="HTH LytTR-type" evidence="5">
    <location>
        <begin position="140"/>
        <end position="244"/>
    </location>
</feature>
<dbReference type="PANTHER" id="PTHR37299:SF3">
    <property type="entry name" value="STAGE 0 SPORULATION PROTEIN A HOMOLOG"/>
    <property type="match status" value="1"/>
</dbReference>
<keyword evidence="6" id="KW-0238">DNA-binding</keyword>
<dbReference type="EMBL" id="BRXR01000001">
    <property type="protein sequence ID" value="GLC32274.1"/>
    <property type="molecule type" value="Genomic_DNA"/>
</dbReference>
<evidence type="ECO:0000256" key="3">
    <source>
        <dbReference type="ARBA" id="ARBA00023159"/>
    </source>
</evidence>
<gene>
    <name evidence="6" type="ORF">bsdE14_36840</name>
</gene>
<dbReference type="InterPro" id="IPR001789">
    <property type="entry name" value="Sig_transdc_resp-reg_receiver"/>
</dbReference>
<keyword evidence="2" id="KW-0902">Two-component regulatory system</keyword>
<dbReference type="Gene3D" id="2.40.50.1020">
    <property type="entry name" value="LytTr DNA-binding domain"/>
    <property type="match status" value="1"/>
</dbReference>
<keyword evidence="7" id="KW-1185">Reference proteome</keyword>
<dbReference type="SMART" id="SM00850">
    <property type="entry name" value="LytTR"/>
    <property type="match status" value="1"/>
</dbReference>
<dbReference type="Gene3D" id="3.40.50.2300">
    <property type="match status" value="1"/>
</dbReference>
<dbReference type="InterPro" id="IPR046947">
    <property type="entry name" value="LytR-like"/>
</dbReference>
<protein>
    <submittedName>
        <fullName evidence="6">DNA-binding response regulator</fullName>
    </submittedName>
</protein>
<accession>A0ABQ5NB13</accession>
<dbReference type="GO" id="GO:0003677">
    <property type="term" value="F:DNA binding"/>
    <property type="evidence" value="ECO:0007669"/>
    <property type="project" value="UniProtKB-KW"/>
</dbReference>
<organism evidence="6 7">
    <name type="scientific">Clostridium omnivorum</name>
    <dbReference type="NCBI Taxonomy" id="1604902"/>
    <lineage>
        <taxon>Bacteria</taxon>
        <taxon>Bacillati</taxon>
        <taxon>Bacillota</taxon>
        <taxon>Clostridia</taxon>
        <taxon>Eubacteriales</taxon>
        <taxon>Clostridiaceae</taxon>
        <taxon>Clostridium</taxon>
    </lineage>
</organism>
<evidence type="ECO:0000313" key="7">
    <source>
        <dbReference type="Proteomes" id="UP001208567"/>
    </source>
</evidence>
<name>A0ABQ5NB13_9CLOT</name>
<comment type="caution">
    <text evidence="6">The sequence shown here is derived from an EMBL/GenBank/DDBJ whole genome shotgun (WGS) entry which is preliminary data.</text>
</comment>
<reference evidence="6 7" key="1">
    <citation type="journal article" date="2024" name="Int. J. Syst. Evol. Microbiol.">
        <title>Clostridium omnivorum sp. nov., isolated from anoxic soil under the treatment of reductive soil disinfestation.</title>
        <authorList>
            <person name="Ueki A."/>
            <person name="Tonouchi A."/>
            <person name="Kaku N."/>
            <person name="Honma S."/>
            <person name="Ueki K."/>
        </authorList>
    </citation>
    <scope>NUCLEOTIDE SEQUENCE [LARGE SCALE GENOMIC DNA]</scope>
    <source>
        <strain evidence="6 7">E14</strain>
    </source>
</reference>
<comment type="function">
    <text evidence="4">Required for high-level post-exponential phase expression of a series of secreted proteins.</text>
</comment>
<evidence type="ECO:0000256" key="4">
    <source>
        <dbReference type="ARBA" id="ARBA00037164"/>
    </source>
</evidence>
<evidence type="ECO:0000259" key="5">
    <source>
        <dbReference type="PROSITE" id="PS50930"/>
    </source>
</evidence>
<evidence type="ECO:0000313" key="6">
    <source>
        <dbReference type="EMBL" id="GLC32274.1"/>
    </source>
</evidence>
<keyword evidence="3" id="KW-0010">Activator</keyword>
<dbReference type="Proteomes" id="UP001208567">
    <property type="component" value="Unassembled WGS sequence"/>
</dbReference>
<keyword evidence="1" id="KW-0963">Cytoplasm</keyword>